<evidence type="ECO:0000313" key="6">
    <source>
        <dbReference type="EMBL" id="CAF1102536.1"/>
    </source>
</evidence>
<dbReference type="GO" id="GO:0042802">
    <property type="term" value="F:identical protein binding"/>
    <property type="evidence" value="ECO:0007669"/>
    <property type="project" value="TreeGrafter"/>
</dbReference>
<reference evidence="6" key="1">
    <citation type="submission" date="2021-02" db="EMBL/GenBank/DDBJ databases">
        <authorList>
            <person name="Nowell W R."/>
        </authorList>
    </citation>
    <scope>NUCLEOTIDE SEQUENCE</scope>
</reference>
<dbReference type="InterPro" id="IPR005814">
    <property type="entry name" value="Aminotrans_3"/>
</dbReference>
<dbReference type="NCBIfam" id="NF008570">
    <property type="entry name" value="PRK11522.1"/>
    <property type="match status" value="1"/>
</dbReference>
<dbReference type="Pfam" id="PF00202">
    <property type="entry name" value="Aminotran_3"/>
    <property type="match status" value="1"/>
</dbReference>
<feature type="region of interest" description="Disordered" evidence="5">
    <location>
        <begin position="624"/>
        <end position="648"/>
    </location>
</feature>
<feature type="compositionally biased region" description="Basic residues" evidence="5">
    <location>
        <begin position="320"/>
        <end position="332"/>
    </location>
</feature>
<accession>A0A814P7P4</accession>
<dbReference type="Gene3D" id="3.90.1150.10">
    <property type="entry name" value="Aspartate Aminotransferase, domain 1"/>
    <property type="match status" value="1"/>
</dbReference>
<evidence type="ECO:0000256" key="3">
    <source>
        <dbReference type="ARBA" id="ARBA00022898"/>
    </source>
</evidence>
<feature type="region of interest" description="Disordered" evidence="5">
    <location>
        <begin position="903"/>
        <end position="923"/>
    </location>
</feature>
<sequence>MDLNNGWFETLNYPVIHNIQYIVTNVNNPPYDHEGMLDHQQQTYVTKHDLNLLHKKIIATDLIVQKYQDANKALLRLQNENDDLKQQIEQITNECCIFGKQVTECTQEFDNLKEQLEISNSEKRELHQQLRLLQDENTNNYHEIMVLKQYESLKDTNDQLSKTVDRQQKQIAKLQLQVQRKSPIIYKANKDKKEPSETDIALTNSQKSVRELKLALARLMNFIQTSQIEIPTALHIRPVLKAHDINDDFLEIEGEFIRKPVKKVSKPVISQTDDDDDDNGDFIDIRHTIEPQPVNITNSSIDIIEKPSKTSSRQEQKKKEIQKRKSTKKNRRQKDLSTTEKPSTKLDDLANELEIALSQSDQQQQQQNIPQFISCLSDDDDEDKISKSDKQLLPIPMFTPISLQPSTINSTISIIDKPIESISNNISFFSDDENLQETLSPIIEQQSIFNSLINQNTISSLQVDSITPMDIETSYKPTKYMSFLSEDDDDNNNNNNKSLTSISTSFTEQQSNNQEYISSLDFNQSIINNKLQSSDKQSITHFPTTDVLEQSLSSTEDLSSNKPIETISENIQDSLLNDKHETTTSSSNIVNILDPNHIQIVLRLLNTLTQIPVPLKPLRLVHRRSQRKKNSEEQASMLIDNKSNDKKEDTTIIQLSEQSTFEQIEQQPKSIVEISTPINDILDNQVFISTEEESKDTVINEISNDQISISMEEHSKSIIENNTTSIHVPENQIFVSMEEEPKDSEESNTVAKNDLVSIPMEEHSKSITENNTTSIHVPENQIFVSMEEEPKDSEESNTVAKNDLVSISMEEQPVTSEESDLVNNEIPKDQVSISTEEHPKSITEDTTTFYEISIPTEQQLEISEESNIVNNEISKDQVTVSMKEHPKFTTEDTTTFIHIPESQSSISIEQQPKASEENDTVNNKIPSDQVSILIKEQQKQSIEENYYSQEYNPTINNTHDVQQNSVEENSINEQSTTNEKSSMKVLSQEFEPIVESIKIEQTLPSKNESIKSIPPPVLEIPKQSLLKPFQISIINRLLNTLINLPVKPLILPMPYPLRKRKRKSVVKKLSISRPQTISRSSNRIQTRSLNSIRTCIARCNQPTTVNRKRTATESILSLPPMPKRMKSIRIEQQKKNNNNNNNNEYDLIIKFLNSFSKEINDDLKKFLQQKLHENILLFNDNIYRIFSDLMIYKCDIILSLVKNLHSYEESIKLLLVYIHSQSSVFQQHFITKLKQAFEFEIKQQQISNNRIKILNRLFFLTCSIFPTSSIIIYARLFDIGYYLSHDILIDALTFISNICSSLISIDSQTNSSNILLHQILFDLLQNNKFHISYEYLENLLIAYHKCTHDQEDLIRCFILIFRYQSWSWCSNEFCRKFLIPLLNKIDDNDDDDDDDEGDHQYQQRIIILTILQYMLFIYKDNEDFKRDLIFHDQIKQLLLSLKTINSYECTSINKPTGKRFDELPQGLMVEDYTEFVSNTFQLTRGGLNYRTFVRQRNILQDTQRILDLIAKRDLDDDEKKTLIDETVDNFNNYINPGFLQYRKSFSPDYVAVEWADSGSTFTCVKGIEYIDCLGGFGIYNVGHRHPKVVKAVTDQLQRQALHSQELLDPLRGYLAKILAELLPGNLKYAFFTNSGTESVEGALKMAMLATGRRTIIAAIGAFHGKSLGALGATSKAVFRKPFLSSLHNMRHIPFNDLHALEQTLDCLQFTGDDAAAVLLEPILGEGGVIVPNDDYFPGVRRLCDKYGVLLIADEVQTGMGRTGKMFCVEHWNVEPDVICLGKAFGGGVIPAGAFVGSEKLWKPIFSNPFLHTTTFGGNPLACAAAIATINVIFEERLCERARTVGDIFLGKLKSSIKPYTPHIALDARGKGLMLALEFADTDIGFRVAKGVFREKILVAGTLINAKTIRIEPPLTITLEQIDKVINALDKVLKEISNDIKPPLSTNDSNIKTTTMNTLQRTVLSQQL</sequence>
<evidence type="ECO:0000256" key="4">
    <source>
        <dbReference type="SAM" id="Coils"/>
    </source>
</evidence>
<dbReference type="InterPro" id="IPR050103">
    <property type="entry name" value="Class-III_PLP-dep_AT"/>
</dbReference>
<dbReference type="Gene3D" id="3.40.640.10">
    <property type="entry name" value="Type I PLP-dependent aspartate aminotransferase-like (Major domain)"/>
    <property type="match status" value="1"/>
</dbReference>
<dbReference type="GO" id="GO:0030170">
    <property type="term" value="F:pyridoxal phosphate binding"/>
    <property type="evidence" value="ECO:0007669"/>
    <property type="project" value="InterPro"/>
</dbReference>
<comment type="cofactor">
    <cofactor evidence="1">
        <name>pyridoxal 5'-phosphate</name>
        <dbReference type="ChEBI" id="CHEBI:597326"/>
    </cofactor>
</comment>
<dbReference type="GO" id="GO:0033094">
    <property type="term" value="F:putrescine--2-oxoglutarate transaminase activity"/>
    <property type="evidence" value="ECO:0007669"/>
    <property type="project" value="TreeGrafter"/>
</dbReference>
<evidence type="ECO:0000256" key="5">
    <source>
        <dbReference type="SAM" id="MobiDB-lite"/>
    </source>
</evidence>
<protein>
    <recommendedName>
        <fullName evidence="8">Acetylornithine transaminase</fullName>
    </recommendedName>
</protein>
<name>A0A814P7P4_9BILA</name>
<dbReference type="InterPro" id="IPR015421">
    <property type="entry name" value="PyrdxlP-dep_Trfase_major"/>
</dbReference>
<dbReference type="CDD" id="cd00610">
    <property type="entry name" value="OAT_like"/>
    <property type="match status" value="1"/>
</dbReference>
<feature type="compositionally biased region" description="Basic and acidic residues" evidence="5">
    <location>
        <begin position="333"/>
        <end position="347"/>
    </location>
</feature>
<evidence type="ECO:0008006" key="8">
    <source>
        <dbReference type="Google" id="ProtNLM"/>
    </source>
</evidence>
<feature type="coiled-coil region" evidence="4">
    <location>
        <begin position="67"/>
        <end position="177"/>
    </location>
</feature>
<dbReference type="FunFam" id="3.40.640.10:FF:000004">
    <property type="entry name" value="Acetylornithine aminotransferase"/>
    <property type="match status" value="1"/>
</dbReference>
<dbReference type="InterPro" id="IPR015424">
    <property type="entry name" value="PyrdxlP-dep_Trfase"/>
</dbReference>
<proteinExistence type="inferred from homology"/>
<dbReference type="EMBL" id="CAJNOO010001133">
    <property type="protein sequence ID" value="CAF1102536.1"/>
    <property type="molecule type" value="Genomic_DNA"/>
</dbReference>
<dbReference type="OrthoDB" id="10058884at2759"/>
<feature type="compositionally biased region" description="Acidic residues" evidence="5">
    <location>
        <begin position="272"/>
        <end position="281"/>
    </location>
</feature>
<keyword evidence="4" id="KW-0175">Coiled coil</keyword>
<evidence type="ECO:0000313" key="7">
    <source>
        <dbReference type="Proteomes" id="UP000663882"/>
    </source>
</evidence>
<evidence type="ECO:0000256" key="1">
    <source>
        <dbReference type="ARBA" id="ARBA00001933"/>
    </source>
</evidence>
<dbReference type="PANTHER" id="PTHR11986">
    <property type="entry name" value="AMINOTRANSFERASE CLASS III"/>
    <property type="match status" value="1"/>
</dbReference>
<dbReference type="InterPro" id="IPR015422">
    <property type="entry name" value="PyrdxlP-dep_Trfase_small"/>
</dbReference>
<comment type="caution">
    <text evidence="6">The sequence shown here is derived from an EMBL/GenBank/DDBJ whole genome shotgun (WGS) entry which is preliminary data.</text>
</comment>
<feature type="region of interest" description="Disordered" evidence="5">
    <location>
        <begin position="263"/>
        <end position="347"/>
    </location>
</feature>
<gene>
    <name evidence="6" type="ORF">RFH988_LOCUS19393</name>
</gene>
<dbReference type="PROSITE" id="PS00600">
    <property type="entry name" value="AA_TRANSFER_CLASS_3"/>
    <property type="match status" value="1"/>
</dbReference>
<keyword evidence="3" id="KW-0663">Pyridoxal phosphate</keyword>
<dbReference type="Proteomes" id="UP000663882">
    <property type="component" value="Unassembled WGS sequence"/>
</dbReference>
<dbReference type="PANTHER" id="PTHR11986:SF112">
    <property type="entry name" value="PUTRESCINE AMINOTRANSFERASE"/>
    <property type="match status" value="1"/>
</dbReference>
<dbReference type="GO" id="GO:0009447">
    <property type="term" value="P:putrescine catabolic process"/>
    <property type="evidence" value="ECO:0007669"/>
    <property type="project" value="TreeGrafter"/>
</dbReference>
<comment type="similarity">
    <text evidence="2">Belongs to the class-III pyridoxal-phosphate-dependent aminotransferase family.</text>
</comment>
<dbReference type="SUPFAM" id="SSF53383">
    <property type="entry name" value="PLP-dependent transferases"/>
    <property type="match status" value="1"/>
</dbReference>
<feature type="compositionally biased region" description="Basic and acidic residues" evidence="5">
    <location>
        <begin position="303"/>
        <end position="319"/>
    </location>
</feature>
<feature type="compositionally biased region" description="Low complexity" evidence="5">
    <location>
        <begin position="903"/>
        <end position="912"/>
    </location>
</feature>
<organism evidence="6 7">
    <name type="scientific">Rotaria sordida</name>
    <dbReference type="NCBI Taxonomy" id="392033"/>
    <lineage>
        <taxon>Eukaryota</taxon>
        <taxon>Metazoa</taxon>
        <taxon>Spiralia</taxon>
        <taxon>Gnathifera</taxon>
        <taxon>Rotifera</taxon>
        <taxon>Eurotatoria</taxon>
        <taxon>Bdelloidea</taxon>
        <taxon>Philodinida</taxon>
        <taxon>Philodinidae</taxon>
        <taxon>Rotaria</taxon>
    </lineage>
</organism>
<evidence type="ECO:0000256" key="2">
    <source>
        <dbReference type="ARBA" id="ARBA00008954"/>
    </source>
</evidence>
<dbReference type="InterPro" id="IPR049704">
    <property type="entry name" value="Aminotrans_3_PPA_site"/>
</dbReference>